<evidence type="ECO:0000256" key="7">
    <source>
        <dbReference type="ARBA" id="ARBA00022827"/>
    </source>
</evidence>
<dbReference type="InterPro" id="IPR014729">
    <property type="entry name" value="Rossmann-like_a/b/a_fold"/>
</dbReference>
<keyword evidence="7" id="KW-0274">FAD</keyword>
<dbReference type="Gene3D" id="1.25.40.80">
    <property type="match status" value="1"/>
</dbReference>
<proteinExistence type="inferred from homology"/>
<sequence>MKSDRIHNLSKRRDMKGRFIMYWMQASQRTEENPALEIAKQEAKRNSLPLIVLFVFNTDYPSANLRNFSFMIDGLKAVKSKLKEMGIRFTVIEGNPTEIVPRASRNCALIVTDVGYLRHQIAWRREIAKASSCPVIAVEANVVVPVKAASNKEEYSAATFRPRVLSRLQDFITDFESVVFEPGDPVTDFETTFDLDNPDLSNIDDTASMVSNFPGGQEEANRQLEIFLETKIDRFEKERNDPNCDCLSEMSPFLHFGQISPCLIARRVMESGSSGIEAYLEELIVRRELSMNFVFYNSRYDSFEALPPWAQKTLNEHRSDRREYVYSLSELEGGMTHDPYWNAAQREMVVKGKMHGYMRMYWGKKILEWSPDPETAISSAIYLNDKYELDGRDPNGYSGILWCFGKHDRAWAERSVFGKVRYMNSNGLKRKFDADAYVQKISSLTSKE</sequence>
<dbReference type="Proteomes" id="UP000054092">
    <property type="component" value="Unassembled WGS sequence"/>
</dbReference>
<evidence type="ECO:0000256" key="4">
    <source>
        <dbReference type="ARBA" id="ARBA00014046"/>
    </source>
</evidence>
<dbReference type="PATRIC" id="fig|1184387.3.peg.1084"/>
<comment type="caution">
    <text evidence="14">The sequence shown here is derived from an EMBL/GenBank/DDBJ whole genome shotgun (WGS) entry which is preliminary data.</text>
</comment>
<evidence type="ECO:0000256" key="9">
    <source>
        <dbReference type="ARBA" id="ARBA00023204"/>
    </source>
</evidence>
<keyword evidence="8" id="KW-0238">DNA-binding</keyword>
<dbReference type="EMBL" id="LGGP01000098">
    <property type="protein sequence ID" value="KUK80903.1"/>
    <property type="molecule type" value="Genomic_DNA"/>
</dbReference>
<evidence type="ECO:0000256" key="2">
    <source>
        <dbReference type="ARBA" id="ARBA00006409"/>
    </source>
</evidence>
<dbReference type="InterPro" id="IPR052219">
    <property type="entry name" value="Photolyase_Class-2"/>
</dbReference>
<organism evidence="14 15">
    <name type="scientific">Mesotoga prima</name>
    <dbReference type="NCBI Taxonomy" id="1184387"/>
    <lineage>
        <taxon>Bacteria</taxon>
        <taxon>Thermotogati</taxon>
        <taxon>Thermotogota</taxon>
        <taxon>Thermotogae</taxon>
        <taxon>Kosmotogales</taxon>
        <taxon>Kosmotogaceae</taxon>
        <taxon>Mesotoga</taxon>
    </lineage>
</organism>
<keyword evidence="6" id="KW-0227">DNA damage</keyword>
<keyword evidence="9" id="KW-0234">DNA repair</keyword>
<dbReference type="Gene3D" id="1.10.579.10">
    <property type="entry name" value="DNA Cyclobutane Dipyrimidine Photolyase, subunit A, domain 3"/>
    <property type="match status" value="1"/>
</dbReference>
<evidence type="ECO:0000256" key="12">
    <source>
        <dbReference type="ARBA" id="ARBA00033999"/>
    </source>
</evidence>
<dbReference type="AlphaFoldDB" id="A0A101HPZ9"/>
<evidence type="ECO:0000256" key="3">
    <source>
        <dbReference type="ARBA" id="ARBA00013149"/>
    </source>
</evidence>
<name>A0A101HPZ9_9BACT</name>
<dbReference type="GO" id="GO:0000719">
    <property type="term" value="P:photoreactive repair"/>
    <property type="evidence" value="ECO:0007669"/>
    <property type="project" value="TreeGrafter"/>
</dbReference>
<dbReference type="InterPro" id="IPR032673">
    <property type="entry name" value="DNA_photolyase_2_CS"/>
</dbReference>
<feature type="domain" description="Photolyase/cryptochrome alpha/beta" evidence="13">
    <location>
        <begin position="18"/>
        <end position="146"/>
    </location>
</feature>
<dbReference type="SUPFAM" id="SSF48173">
    <property type="entry name" value="Cryptochrome/photolyase FAD-binding domain"/>
    <property type="match status" value="1"/>
</dbReference>
<dbReference type="PROSITE" id="PS51645">
    <property type="entry name" value="PHR_CRY_ALPHA_BETA"/>
    <property type="match status" value="1"/>
</dbReference>
<dbReference type="InterPro" id="IPR036155">
    <property type="entry name" value="Crypto/Photolyase_N_sf"/>
</dbReference>
<comment type="similarity">
    <text evidence="2">Belongs to the DNA photolyase class-2 family.</text>
</comment>
<dbReference type="SUPFAM" id="SSF52425">
    <property type="entry name" value="Cryptochrome/photolyase, N-terminal domain"/>
    <property type="match status" value="1"/>
</dbReference>
<dbReference type="FunFam" id="1.10.579.10:FF:000002">
    <property type="entry name" value="Deoxyribodipyrimidine photolyase"/>
    <property type="match status" value="1"/>
</dbReference>
<evidence type="ECO:0000256" key="6">
    <source>
        <dbReference type="ARBA" id="ARBA00022763"/>
    </source>
</evidence>
<dbReference type="PROSITE" id="PS01084">
    <property type="entry name" value="DNA_PHOTOLYASES_2_2"/>
    <property type="match status" value="1"/>
</dbReference>
<evidence type="ECO:0000259" key="13">
    <source>
        <dbReference type="PROSITE" id="PS51645"/>
    </source>
</evidence>
<gene>
    <name evidence="14" type="ORF">XD94_0702</name>
</gene>
<dbReference type="Pfam" id="PF00875">
    <property type="entry name" value="DNA_photolyase"/>
    <property type="match status" value="1"/>
</dbReference>
<dbReference type="GO" id="GO:0003677">
    <property type="term" value="F:DNA binding"/>
    <property type="evidence" value="ECO:0007669"/>
    <property type="project" value="UniProtKB-KW"/>
</dbReference>
<keyword evidence="5" id="KW-0285">Flavoprotein</keyword>
<evidence type="ECO:0000256" key="5">
    <source>
        <dbReference type="ARBA" id="ARBA00022630"/>
    </source>
</evidence>
<dbReference type="EC" id="4.1.99.3" evidence="3"/>
<dbReference type="PANTHER" id="PTHR10211">
    <property type="entry name" value="DEOXYRIBODIPYRIMIDINE PHOTOLYASE"/>
    <property type="match status" value="1"/>
</dbReference>
<accession>A0A101HPZ9</accession>
<dbReference type="InterPro" id="IPR006050">
    <property type="entry name" value="DNA_photolyase_N"/>
</dbReference>
<dbReference type="Gene3D" id="3.40.50.620">
    <property type="entry name" value="HUPs"/>
    <property type="match status" value="1"/>
</dbReference>
<protein>
    <recommendedName>
        <fullName evidence="4">Deoxyribodipyrimidine photo-lyase</fullName>
        <ecNumber evidence="3">4.1.99.3</ecNumber>
    </recommendedName>
    <alternativeName>
        <fullName evidence="11">DNA photolyase</fullName>
    </alternativeName>
</protein>
<reference evidence="15" key="1">
    <citation type="journal article" date="2015" name="MBio">
        <title>Genome-Resolved Metagenomic Analysis Reveals Roles for Candidate Phyla and Other Microbial Community Members in Biogeochemical Transformations in Oil Reservoirs.</title>
        <authorList>
            <person name="Hu P."/>
            <person name="Tom L."/>
            <person name="Singh A."/>
            <person name="Thomas B.C."/>
            <person name="Baker B.J."/>
            <person name="Piceno Y.M."/>
            <person name="Andersen G.L."/>
            <person name="Banfield J.F."/>
        </authorList>
    </citation>
    <scope>NUCLEOTIDE SEQUENCE [LARGE SCALE GENOMIC DNA]</scope>
</reference>
<dbReference type="PANTHER" id="PTHR10211:SF0">
    <property type="entry name" value="DEOXYRIBODIPYRIMIDINE PHOTO-LYASE"/>
    <property type="match status" value="1"/>
</dbReference>
<comment type="cofactor">
    <cofactor evidence="1">
        <name>FAD</name>
        <dbReference type="ChEBI" id="CHEBI:57692"/>
    </cofactor>
</comment>
<evidence type="ECO:0000313" key="15">
    <source>
        <dbReference type="Proteomes" id="UP000054092"/>
    </source>
</evidence>
<evidence type="ECO:0000313" key="14">
    <source>
        <dbReference type="EMBL" id="KUK80903.1"/>
    </source>
</evidence>
<comment type="catalytic activity">
    <reaction evidence="12">
        <text>cyclobutadipyrimidine (in DNA) = 2 pyrimidine residues (in DNA).</text>
        <dbReference type="EC" id="4.1.99.3"/>
    </reaction>
</comment>
<dbReference type="GO" id="GO:0003904">
    <property type="term" value="F:deoxyribodipyrimidine photo-lyase activity"/>
    <property type="evidence" value="ECO:0007669"/>
    <property type="project" value="UniProtKB-EC"/>
</dbReference>
<evidence type="ECO:0000256" key="1">
    <source>
        <dbReference type="ARBA" id="ARBA00001974"/>
    </source>
</evidence>
<evidence type="ECO:0000256" key="11">
    <source>
        <dbReference type="ARBA" id="ARBA00031671"/>
    </source>
</evidence>
<evidence type="ECO:0000256" key="10">
    <source>
        <dbReference type="ARBA" id="ARBA00023239"/>
    </source>
</evidence>
<keyword evidence="10 14" id="KW-0456">Lyase</keyword>
<evidence type="ECO:0000256" key="8">
    <source>
        <dbReference type="ARBA" id="ARBA00023125"/>
    </source>
</evidence>
<dbReference type="InterPro" id="IPR036134">
    <property type="entry name" value="Crypto/Photolyase_FAD-like_sf"/>
</dbReference>